<accession>A0A511UQ29</accession>
<dbReference type="Proteomes" id="UP000321303">
    <property type="component" value="Unassembled WGS sequence"/>
</dbReference>
<evidence type="ECO:0000313" key="2">
    <source>
        <dbReference type="Proteomes" id="UP000321303"/>
    </source>
</evidence>
<comment type="caution">
    <text evidence="1">The sequence shown here is derived from an EMBL/GenBank/DDBJ whole genome shotgun (WGS) entry which is preliminary data.</text>
</comment>
<dbReference type="AlphaFoldDB" id="A0A511UQ29"/>
<name>A0A511UQ29_9GAMM</name>
<proteinExistence type="predicted"/>
<dbReference type="OrthoDB" id="6171184at2"/>
<organism evidence="1 2">
    <name type="scientific">Halovibrio variabilis</name>
    <dbReference type="NCBI Taxonomy" id="31910"/>
    <lineage>
        <taxon>Bacteria</taxon>
        <taxon>Pseudomonadati</taxon>
        <taxon>Pseudomonadota</taxon>
        <taxon>Gammaproteobacteria</taxon>
        <taxon>Oceanospirillales</taxon>
        <taxon>Halomonadaceae</taxon>
        <taxon>Halovibrio</taxon>
    </lineage>
</organism>
<gene>
    <name evidence="1" type="ORF">HVA01_14340</name>
</gene>
<keyword evidence="2" id="KW-1185">Reference proteome</keyword>
<evidence type="ECO:0000313" key="1">
    <source>
        <dbReference type="EMBL" id="GEN27788.1"/>
    </source>
</evidence>
<dbReference type="EMBL" id="BJXV01000008">
    <property type="protein sequence ID" value="GEN27788.1"/>
    <property type="molecule type" value="Genomic_DNA"/>
</dbReference>
<reference evidence="1 2" key="1">
    <citation type="submission" date="2019-07" db="EMBL/GenBank/DDBJ databases">
        <title>Whole genome shotgun sequence of Halomonas variabilis NBRC 102410.</title>
        <authorList>
            <person name="Hosoyama A."/>
            <person name="Uohara A."/>
            <person name="Ohji S."/>
            <person name="Ichikawa N."/>
        </authorList>
    </citation>
    <scope>NUCLEOTIDE SEQUENCE [LARGE SCALE GENOMIC DNA]</scope>
    <source>
        <strain evidence="1 2">NBRC 102410</strain>
    </source>
</reference>
<sequence>MHHDEASITLNELIYSVIPNLNSAEKLVITTLEGMAEAATTPLDILKLTDKRKTFELEIHRIRLNLEHLLNRYRSDVDAILHAEGEHQGPQVVPDAQEADAIRNAVDIYQQVRAFQRGERRHPISGR</sequence>
<protein>
    <submittedName>
        <fullName evidence="1">Uncharacterized protein</fullName>
    </submittedName>
</protein>